<evidence type="ECO:0008006" key="3">
    <source>
        <dbReference type="Google" id="ProtNLM"/>
    </source>
</evidence>
<dbReference type="Proteomes" id="UP000054560">
    <property type="component" value="Unassembled WGS sequence"/>
</dbReference>
<dbReference type="AlphaFoldDB" id="A0A0L0F7N5"/>
<dbReference type="GeneID" id="25915385"/>
<reference evidence="1 2" key="1">
    <citation type="submission" date="2011-02" db="EMBL/GenBank/DDBJ databases">
        <title>The Genome Sequence of Sphaeroforma arctica JP610.</title>
        <authorList>
            <consortium name="The Broad Institute Genome Sequencing Platform"/>
            <person name="Russ C."/>
            <person name="Cuomo C."/>
            <person name="Young S.K."/>
            <person name="Zeng Q."/>
            <person name="Gargeya S."/>
            <person name="Alvarado L."/>
            <person name="Berlin A."/>
            <person name="Chapman S.B."/>
            <person name="Chen Z."/>
            <person name="Freedman E."/>
            <person name="Gellesch M."/>
            <person name="Goldberg J."/>
            <person name="Griggs A."/>
            <person name="Gujja S."/>
            <person name="Heilman E."/>
            <person name="Heiman D."/>
            <person name="Howarth C."/>
            <person name="Mehta T."/>
            <person name="Neiman D."/>
            <person name="Pearson M."/>
            <person name="Roberts A."/>
            <person name="Saif S."/>
            <person name="Shea T."/>
            <person name="Shenoy N."/>
            <person name="Sisk P."/>
            <person name="Stolte C."/>
            <person name="Sykes S."/>
            <person name="White J."/>
            <person name="Yandava C."/>
            <person name="Burger G."/>
            <person name="Gray M.W."/>
            <person name="Holland P.W.H."/>
            <person name="King N."/>
            <person name="Lang F.B.F."/>
            <person name="Roger A.J."/>
            <person name="Ruiz-Trillo I."/>
            <person name="Haas B."/>
            <person name="Nusbaum C."/>
            <person name="Birren B."/>
        </authorList>
    </citation>
    <scope>NUCLEOTIDE SEQUENCE [LARGE SCALE GENOMIC DNA]</scope>
    <source>
        <strain evidence="1 2">JP610</strain>
    </source>
</reference>
<gene>
    <name evidence="1" type="ORF">SARC_14881</name>
</gene>
<protein>
    <recommendedName>
        <fullName evidence="3">PIK-related kinase FAT domain-containing protein</fullName>
    </recommendedName>
</protein>
<dbReference type="EMBL" id="KQ246836">
    <property type="protein sequence ID" value="KNC72561.1"/>
    <property type="molecule type" value="Genomic_DNA"/>
</dbReference>
<name>A0A0L0F7N5_9EUKA</name>
<organism evidence="1 2">
    <name type="scientific">Sphaeroforma arctica JP610</name>
    <dbReference type="NCBI Taxonomy" id="667725"/>
    <lineage>
        <taxon>Eukaryota</taxon>
        <taxon>Ichthyosporea</taxon>
        <taxon>Ichthyophonida</taxon>
        <taxon>Sphaeroforma</taxon>
    </lineage>
</organism>
<feature type="non-terminal residue" evidence="1">
    <location>
        <position position="134"/>
    </location>
</feature>
<dbReference type="RefSeq" id="XP_014146463.1">
    <property type="nucleotide sequence ID" value="XM_014290988.1"/>
</dbReference>
<evidence type="ECO:0000313" key="1">
    <source>
        <dbReference type="EMBL" id="KNC72561.1"/>
    </source>
</evidence>
<proteinExistence type="predicted"/>
<keyword evidence="2" id="KW-1185">Reference proteome</keyword>
<evidence type="ECO:0000313" key="2">
    <source>
        <dbReference type="Proteomes" id="UP000054560"/>
    </source>
</evidence>
<sequence length="134" mass="14930">AIRSDDAREREKEKNLVGRLWLHLAYVYRELGEFDVLSGLLSGDRGQGQGLLSDTMGNEMREALKAEGASDWVKAEKSFQTLLHRGAQSEDAKSQTAQTAFVMNGYCDAAAHLTRWDALVHEVAEHYSAFSPPF</sequence>
<accession>A0A0L0F7N5</accession>
<feature type="non-terminal residue" evidence="1">
    <location>
        <position position="1"/>
    </location>
</feature>